<feature type="region of interest" description="Disordered" evidence="8">
    <location>
        <begin position="1"/>
        <end position="23"/>
    </location>
</feature>
<proteinExistence type="inferred from homology"/>
<evidence type="ECO:0000259" key="9">
    <source>
        <dbReference type="PROSITE" id="PS50928"/>
    </source>
</evidence>
<feature type="transmembrane region" description="Helical" evidence="7">
    <location>
        <begin position="312"/>
        <end position="330"/>
    </location>
</feature>
<dbReference type="PANTHER" id="PTHR43386">
    <property type="entry name" value="OLIGOPEPTIDE TRANSPORT SYSTEM PERMEASE PROTEIN APPC"/>
    <property type="match status" value="1"/>
</dbReference>
<name>A0A1G8TH48_9EURY</name>
<dbReference type="GO" id="GO:0055085">
    <property type="term" value="P:transmembrane transport"/>
    <property type="evidence" value="ECO:0007669"/>
    <property type="project" value="InterPro"/>
</dbReference>
<organism evidence="10 11">
    <name type="scientific">Halovenus aranensis</name>
    <dbReference type="NCBI Taxonomy" id="890420"/>
    <lineage>
        <taxon>Archaea</taxon>
        <taxon>Methanobacteriati</taxon>
        <taxon>Methanobacteriota</taxon>
        <taxon>Stenosarchaea group</taxon>
        <taxon>Halobacteria</taxon>
        <taxon>Halobacteriales</taxon>
        <taxon>Haloarculaceae</taxon>
        <taxon>Halovenus</taxon>
    </lineage>
</organism>
<gene>
    <name evidence="10" type="ORF">SAMN05216226_10363</name>
</gene>
<dbReference type="Gene3D" id="1.10.3720.10">
    <property type="entry name" value="MetI-like"/>
    <property type="match status" value="1"/>
</dbReference>
<dbReference type="Proteomes" id="UP000198856">
    <property type="component" value="Unassembled WGS sequence"/>
</dbReference>
<dbReference type="InterPro" id="IPR050366">
    <property type="entry name" value="BP-dependent_transpt_permease"/>
</dbReference>
<dbReference type="EMBL" id="FNFC01000003">
    <property type="protein sequence ID" value="SDJ40733.1"/>
    <property type="molecule type" value="Genomic_DNA"/>
</dbReference>
<dbReference type="PANTHER" id="PTHR43386:SF1">
    <property type="entry name" value="D,D-DIPEPTIDE TRANSPORT SYSTEM PERMEASE PROTEIN DDPC-RELATED"/>
    <property type="match status" value="1"/>
</dbReference>
<feature type="transmembrane region" description="Helical" evidence="7">
    <location>
        <begin position="201"/>
        <end position="224"/>
    </location>
</feature>
<evidence type="ECO:0000256" key="3">
    <source>
        <dbReference type="ARBA" id="ARBA00022475"/>
    </source>
</evidence>
<dbReference type="CDD" id="cd06261">
    <property type="entry name" value="TM_PBP2"/>
    <property type="match status" value="1"/>
</dbReference>
<evidence type="ECO:0000256" key="5">
    <source>
        <dbReference type="ARBA" id="ARBA00022989"/>
    </source>
</evidence>
<keyword evidence="5 7" id="KW-1133">Transmembrane helix</keyword>
<sequence>MSPPPTTSTDDESQESTPYLADSSHLSGEGWQVRQFLQPATAVLLFCLLIGVAVHAVVREQERLVVAGVDAGVLSWLYGLSLAFLGVVLLPGLVSAPERLIRVASRLRDRPAAVVSLGAVSFLVAAGSLFPFITSEAESRPILPLQPPVWGETSEIYLPGCQADIVDGVCHGTMRFPLGTNPRGQDLVTSTLLGLNTSLKVAVSATVIAATLGIVVGVTAGYVGGRTDELLMRYVDIQRSVPFFFVYILLLLVVGRGYPFLVLVFGLLSWGGISRTVRSEVVQRREDPYMQAVEISGAGTPRVIIRHLIPNVSNTVITGAVVLFAKFVLYETSLSFLSLTNPVIPSLGNELARATGMTSADPFAAGQTSVPWDWFLHLHIVLVPASVVCLLLLSVSILGDSLRDALDPRT</sequence>
<keyword evidence="2 7" id="KW-0813">Transport</keyword>
<feature type="transmembrane region" description="Helical" evidence="7">
    <location>
        <begin position="65"/>
        <end position="93"/>
    </location>
</feature>
<evidence type="ECO:0000256" key="2">
    <source>
        <dbReference type="ARBA" id="ARBA00022448"/>
    </source>
</evidence>
<reference evidence="10 11" key="1">
    <citation type="submission" date="2016-10" db="EMBL/GenBank/DDBJ databases">
        <authorList>
            <person name="de Groot N.N."/>
        </authorList>
    </citation>
    <scope>NUCLEOTIDE SEQUENCE [LARGE SCALE GENOMIC DNA]</scope>
    <source>
        <strain evidence="10 11">IBRC-M10015</strain>
    </source>
</reference>
<dbReference type="OrthoDB" id="312811at2157"/>
<evidence type="ECO:0000256" key="6">
    <source>
        <dbReference type="ARBA" id="ARBA00023136"/>
    </source>
</evidence>
<dbReference type="GO" id="GO:0005886">
    <property type="term" value="C:plasma membrane"/>
    <property type="evidence" value="ECO:0007669"/>
    <property type="project" value="UniProtKB-SubCell"/>
</dbReference>
<dbReference type="PROSITE" id="PS50928">
    <property type="entry name" value="ABC_TM1"/>
    <property type="match status" value="1"/>
</dbReference>
<dbReference type="STRING" id="890420.SAMN05216226_10363"/>
<dbReference type="InterPro" id="IPR035906">
    <property type="entry name" value="MetI-like_sf"/>
</dbReference>
<keyword evidence="3" id="KW-1003">Cell membrane</keyword>
<dbReference type="InterPro" id="IPR000515">
    <property type="entry name" value="MetI-like"/>
</dbReference>
<evidence type="ECO:0000256" key="7">
    <source>
        <dbReference type="RuleBase" id="RU363032"/>
    </source>
</evidence>
<dbReference type="SUPFAM" id="SSF161098">
    <property type="entry name" value="MetI-like"/>
    <property type="match status" value="1"/>
</dbReference>
<comment type="similarity">
    <text evidence="7">Belongs to the binding-protein-dependent transport system permease family.</text>
</comment>
<dbReference type="Pfam" id="PF00528">
    <property type="entry name" value="BPD_transp_1"/>
    <property type="match status" value="1"/>
</dbReference>
<keyword evidence="11" id="KW-1185">Reference proteome</keyword>
<evidence type="ECO:0000313" key="10">
    <source>
        <dbReference type="EMBL" id="SDJ40733.1"/>
    </source>
</evidence>
<feature type="domain" description="ABC transmembrane type-1" evidence="9">
    <location>
        <begin position="195"/>
        <end position="399"/>
    </location>
</feature>
<accession>A0A1G8TH48</accession>
<dbReference type="AlphaFoldDB" id="A0A1G8TH48"/>
<evidence type="ECO:0000256" key="8">
    <source>
        <dbReference type="SAM" id="MobiDB-lite"/>
    </source>
</evidence>
<evidence type="ECO:0000313" key="11">
    <source>
        <dbReference type="Proteomes" id="UP000198856"/>
    </source>
</evidence>
<feature type="transmembrane region" description="Helical" evidence="7">
    <location>
        <begin position="374"/>
        <end position="399"/>
    </location>
</feature>
<dbReference type="RefSeq" id="WP_092699601.1">
    <property type="nucleotide sequence ID" value="NZ_FNFC01000003.1"/>
</dbReference>
<evidence type="ECO:0000256" key="4">
    <source>
        <dbReference type="ARBA" id="ARBA00022692"/>
    </source>
</evidence>
<feature type="transmembrane region" description="Helical" evidence="7">
    <location>
        <begin position="113"/>
        <end position="133"/>
    </location>
</feature>
<keyword evidence="6 7" id="KW-0472">Membrane</keyword>
<protein>
    <submittedName>
        <fullName evidence="10">Peptide/nickel transport system permease protein</fullName>
    </submittedName>
</protein>
<feature type="transmembrane region" description="Helical" evidence="7">
    <location>
        <begin position="244"/>
        <end position="268"/>
    </location>
</feature>
<feature type="transmembrane region" description="Helical" evidence="7">
    <location>
        <begin position="36"/>
        <end position="58"/>
    </location>
</feature>
<evidence type="ECO:0000256" key="1">
    <source>
        <dbReference type="ARBA" id="ARBA00004651"/>
    </source>
</evidence>
<comment type="subcellular location">
    <subcellularLocation>
        <location evidence="1 7">Cell membrane</location>
        <topology evidence="1 7">Multi-pass membrane protein</topology>
    </subcellularLocation>
</comment>
<keyword evidence="4 7" id="KW-0812">Transmembrane</keyword>